<dbReference type="GO" id="GO:0005886">
    <property type="term" value="C:plasma membrane"/>
    <property type="evidence" value="ECO:0007669"/>
    <property type="project" value="TreeGrafter"/>
</dbReference>
<comment type="subcellular location">
    <subcellularLocation>
        <location evidence="1">Membrane</location>
        <topology evidence="1">Multi-pass membrane protein</topology>
    </subcellularLocation>
</comment>
<evidence type="ECO:0000313" key="7">
    <source>
        <dbReference type="Proteomes" id="UP000032740"/>
    </source>
</evidence>
<dbReference type="InterPro" id="IPR003339">
    <property type="entry name" value="ABC/ECF_trnsptr_transmembrane"/>
</dbReference>
<keyword evidence="3 5" id="KW-1133">Transmembrane helix</keyword>
<dbReference type="KEGG" id="apal:BN85413140"/>
<sequence>MNNIKIGQYLPGNSLLHRMIPSVKIISMILLMVSIFLIPIELKMINLILLGSLFIFALLLVFISSVPFKNVMNNLKGIVFLLVFTSIIQVFYIQTGTLWLETDMSFGLASFGAIIGLIIFYNFTKKYIKFRTIYFLITVVLIFVLQAYLPYMPWANYKLAIYSDAVIRVLFIFVRIMTVIIIASLLTYTTSTTELNDGLETVLKPLKYIGVPVSIFAMMLSLTLRSIPTLLEETEKIMKAQASRGVEFKESKFIQKLGQIISLLVPIFVISFKRSLDLSNAMEVRGYVLGAPRTKLASYRWASKDILALIVSLSVLIGIICFRIVAAYVSF</sequence>
<feature type="transmembrane region" description="Helical" evidence="5">
    <location>
        <begin position="165"/>
        <end position="188"/>
    </location>
</feature>
<dbReference type="HOGENOM" id="CLU_056469_2_2_14"/>
<evidence type="ECO:0000256" key="4">
    <source>
        <dbReference type="ARBA" id="ARBA00023136"/>
    </source>
</evidence>
<dbReference type="AlphaFoldDB" id="U4KSB4"/>
<feature type="transmembrane region" description="Helical" evidence="5">
    <location>
        <begin position="133"/>
        <end position="153"/>
    </location>
</feature>
<keyword evidence="2 5" id="KW-0812">Transmembrane</keyword>
<dbReference type="PANTHER" id="PTHR33514:SF13">
    <property type="entry name" value="PROTEIN ABCI12, CHLOROPLASTIC"/>
    <property type="match status" value="1"/>
</dbReference>
<dbReference type="Proteomes" id="UP000032740">
    <property type="component" value="Chromosome"/>
</dbReference>
<reference evidence="6 7" key="1">
    <citation type="journal article" date="2013" name="J. Mol. Microbiol. Biotechnol.">
        <title>Analysis of the Complete Genomes of Acholeplasma brassicae , A. palmae and A. laidlawii and Their Comparison to the Obligate Parasites from ' Candidatus Phytoplasma'.</title>
        <authorList>
            <person name="Kube M."/>
            <person name="Siewert C."/>
            <person name="Migdoll A.M."/>
            <person name="Duduk B."/>
            <person name="Holz S."/>
            <person name="Rabus R."/>
            <person name="Seemuller E."/>
            <person name="Mitrovic J."/>
            <person name="Muller I."/>
            <person name="Buttner C."/>
            <person name="Reinhardt R."/>
        </authorList>
    </citation>
    <scope>NUCLEOTIDE SEQUENCE [LARGE SCALE GENOMIC DNA]</scope>
    <source>
        <strain evidence="6 7">J233</strain>
    </source>
</reference>
<evidence type="ECO:0000256" key="1">
    <source>
        <dbReference type="ARBA" id="ARBA00004141"/>
    </source>
</evidence>
<organism evidence="6 7">
    <name type="scientific">Alteracholeplasma palmae (strain ATCC 49389 / J233)</name>
    <name type="common">Acholeplasma palmae</name>
    <dbReference type="NCBI Taxonomy" id="1318466"/>
    <lineage>
        <taxon>Bacteria</taxon>
        <taxon>Bacillati</taxon>
        <taxon>Mycoplasmatota</taxon>
        <taxon>Mollicutes</taxon>
        <taxon>Acholeplasmatales</taxon>
        <taxon>Acholeplasmataceae</taxon>
        <taxon>Acholeplasma</taxon>
    </lineage>
</organism>
<proteinExistence type="predicted"/>
<keyword evidence="7" id="KW-1185">Reference proteome</keyword>
<feature type="transmembrane region" description="Helical" evidence="5">
    <location>
        <begin position="306"/>
        <end position="329"/>
    </location>
</feature>
<evidence type="ECO:0000256" key="2">
    <source>
        <dbReference type="ARBA" id="ARBA00022692"/>
    </source>
</evidence>
<dbReference type="OrthoDB" id="8075495at2"/>
<gene>
    <name evidence="6" type="primary">cbiQ</name>
    <name evidence="6" type="ORF">BN85413140</name>
</gene>
<accession>U4KSB4</accession>
<dbReference type="STRING" id="1318466.BN85413140"/>
<evidence type="ECO:0000256" key="5">
    <source>
        <dbReference type="SAM" id="Phobius"/>
    </source>
</evidence>
<name>U4KSB4_ALTPJ</name>
<dbReference type="RefSeq" id="WP_030003774.1">
    <property type="nucleotide sequence ID" value="NC_022538.1"/>
</dbReference>
<dbReference type="Pfam" id="PF02361">
    <property type="entry name" value="CbiQ"/>
    <property type="match status" value="1"/>
</dbReference>
<dbReference type="EMBL" id="FO681347">
    <property type="protein sequence ID" value="CCV64891.1"/>
    <property type="molecule type" value="Genomic_DNA"/>
</dbReference>
<feature type="transmembrane region" description="Helical" evidence="5">
    <location>
        <begin position="75"/>
        <end position="92"/>
    </location>
</feature>
<evidence type="ECO:0000256" key="3">
    <source>
        <dbReference type="ARBA" id="ARBA00022989"/>
    </source>
</evidence>
<feature type="transmembrane region" description="Helical" evidence="5">
    <location>
        <begin position="44"/>
        <end position="63"/>
    </location>
</feature>
<protein>
    <submittedName>
        <fullName evidence="6">Cobalt ABC superfamily ATP binding cassette transporter, membrane protein</fullName>
    </submittedName>
</protein>
<keyword evidence="4 5" id="KW-0472">Membrane</keyword>
<dbReference type="CDD" id="cd16914">
    <property type="entry name" value="EcfT"/>
    <property type="match status" value="1"/>
</dbReference>
<feature type="transmembrane region" description="Helical" evidence="5">
    <location>
        <begin position="21"/>
        <end position="38"/>
    </location>
</feature>
<feature type="transmembrane region" description="Helical" evidence="5">
    <location>
        <begin position="104"/>
        <end position="121"/>
    </location>
</feature>
<evidence type="ECO:0000313" key="6">
    <source>
        <dbReference type="EMBL" id="CCV64891.1"/>
    </source>
</evidence>
<dbReference type="PANTHER" id="PTHR33514">
    <property type="entry name" value="PROTEIN ABCI12, CHLOROPLASTIC"/>
    <property type="match status" value="1"/>
</dbReference>